<dbReference type="EMBL" id="MN740735">
    <property type="protein sequence ID" value="QHS81355.1"/>
    <property type="molecule type" value="Genomic_DNA"/>
</dbReference>
<organism evidence="2">
    <name type="scientific">viral metagenome</name>
    <dbReference type="NCBI Taxonomy" id="1070528"/>
    <lineage>
        <taxon>unclassified sequences</taxon>
        <taxon>metagenomes</taxon>
        <taxon>organismal metagenomes</taxon>
    </lineage>
</organism>
<proteinExistence type="predicted"/>
<name>A0A6C0APV0_9ZZZZ</name>
<feature type="region of interest" description="Disordered" evidence="1">
    <location>
        <begin position="362"/>
        <end position="396"/>
    </location>
</feature>
<sequence length="396" mass="44696">MSAAAGSSGQSMDKIKARREANLARGKTQFEQLRLAIKDAPIFLCSTHGLYDRTIEPVKWTVPPNTFIFEAQTIGDLTLTSLDIPLWELLQGGRRWGFMKYLMRDYASIERKGIQIDEVYKQTFASLVLYKPGDEIYERVLNIGGGRSSKTTGAREQYAGMGFFRFNAGDPAYTYRGYGRREYGSPNPYEILHKLQEQMVGDDYLELTDNSFVHYVNLLNQAPTWRNGTPIQDVDFRLAWKHSDEPGQPGKPKIFIFSSCAAVNDDSSPEGIRRWEMIARIQQQRMLEAKSDLNIYSLLGGSYGSAVENANVKPGKLEPGGGTTMVLRPRPYEPAIFAPGPRAGAIEFFSEPDSDLKEEKLYTEGEKGGYRPHRVTRKYKAKTKTKAKAKATRRTR</sequence>
<accession>A0A6C0APV0</accession>
<reference evidence="2" key="1">
    <citation type="journal article" date="2020" name="Nature">
        <title>Giant virus diversity and host interactions through global metagenomics.</title>
        <authorList>
            <person name="Schulz F."/>
            <person name="Roux S."/>
            <person name="Paez-Espino D."/>
            <person name="Jungbluth S."/>
            <person name="Walsh D.A."/>
            <person name="Denef V.J."/>
            <person name="McMahon K.D."/>
            <person name="Konstantinidis K.T."/>
            <person name="Eloe-Fadrosh E.A."/>
            <person name="Kyrpides N.C."/>
            <person name="Woyke T."/>
        </authorList>
    </citation>
    <scope>NUCLEOTIDE SEQUENCE</scope>
    <source>
        <strain evidence="2">GVMAG-S-1101161-73</strain>
    </source>
</reference>
<feature type="compositionally biased region" description="Basic residues" evidence="1">
    <location>
        <begin position="370"/>
        <end position="396"/>
    </location>
</feature>
<protein>
    <submittedName>
        <fullName evidence="2">Uncharacterized protein</fullName>
    </submittedName>
</protein>
<dbReference type="AlphaFoldDB" id="A0A6C0APV0"/>
<evidence type="ECO:0000256" key="1">
    <source>
        <dbReference type="SAM" id="MobiDB-lite"/>
    </source>
</evidence>
<evidence type="ECO:0000313" key="2">
    <source>
        <dbReference type="EMBL" id="QHS81355.1"/>
    </source>
</evidence>